<name>A0A329CG85_9BURK</name>
<proteinExistence type="predicted"/>
<gene>
    <name evidence="2" type="ORF">BX591_107177</name>
</gene>
<dbReference type="AlphaFoldDB" id="A0A329CG85"/>
<feature type="region of interest" description="Disordered" evidence="1">
    <location>
        <begin position="1"/>
        <end position="29"/>
    </location>
</feature>
<feature type="compositionally biased region" description="Basic and acidic residues" evidence="1">
    <location>
        <begin position="19"/>
        <end position="29"/>
    </location>
</feature>
<evidence type="ECO:0000313" key="3">
    <source>
        <dbReference type="Proteomes" id="UP000248918"/>
    </source>
</evidence>
<protein>
    <submittedName>
        <fullName evidence="2">Uncharacterized protein</fullName>
    </submittedName>
</protein>
<sequence length="484" mass="51237">MNGSRKGPKPPRTPLKHIPTADERRAERFQESLTILAERREKAMTARRMSAPVTPGGAMPHPPVSPVSPFSPMHPAHAPFSAPHGMTPPSPSLFSMPAPSHSTHSPSSSSSAMAVDTPMPHSAPSSSPLSPLLLPQLHAQPHAPLPALPQAPAPTHALSQSPEGMARFTERSATERRRDVMGLPAPVNRPSPELSNFLYDKGGPTLQHQVKYGPGAGINSSDQAKLDLHYGAKTKPRLTQYSSNREHYVRAANEASRPLTHQEFDVSKGNDPGATSINHVIASGTGQNLLNRMTLQFNEGVAGFGASMSRKDGAGVLKGIAQQAAAVGRMTGIGRAIQSEEAPQGPFARAVSSDPGGSGGATRDAHLVKRDTMMKNVLTAFQGSSPDTRLDSYKGYLKSTFDSFGNLRLGHGTGNGRVSTGLDVPLTSSMTPTARGERLYQANLTFGMPSMETAQKVTGTGGDYRPGIFTTTTTGLKLTSSTEK</sequence>
<reference evidence="2 3" key="1">
    <citation type="submission" date="2018-06" db="EMBL/GenBank/DDBJ databases">
        <title>Genomic Encyclopedia of Type Strains, Phase III (KMG-III): the genomes of soil and plant-associated and newly described type strains.</title>
        <authorList>
            <person name="Whitman W."/>
        </authorList>
    </citation>
    <scope>NUCLEOTIDE SEQUENCE [LARGE SCALE GENOMIC DNA]</scope>
    <source>
        <strain evidence="2 3">LMG 23644</strain>
    </source>
</reference>
<organism evidence="2 3">
    <name type="scientific">Paraburkholderia bryophila</name>
    <dbReference type="NCBI Taxonomy" id="420952"/>
    <lineage>
        <taxon>Bacteria</taxon>
        <taxon>Pseudomonadati</taxon>
        <taxon>Pseudomonadota</taxon>
        <taxon>Betaproteobacteria</taxon>
        <taxon>Burkholderiales</taxon>
        <taxon>Burkholderiaceae</taxon>
        <taxon>Paraburkholderia</taxon>
    </lineage>
</organism>
<evidence type="ECO:0000256" key="1">
    <source>
        <dbReference type="SAM" id="MobiDB-lite"/>
    </source>
</evidence>
<dbReference type="EMBL" id="QLTK01000007">
    <property type="protein sequence ID" value="RAS33260.1"/>
    <property type="molecule type" value="Genomic_DNA"/>
</dbReference>
<feature type="compositionally biased region" description="Basic and acidic residues" evidence="1">
    <location>
        <begin position="168"/>
        <end position="180"/>
    </location>
</feature>
<comment type="caution">
    <text evidence="2">The sequence shown here is derived from an EMBL/GenBank/DDBJ whole genome shotgun (WGS) entry which is preliminary data.</text>
</comment>
<evidence type="ECO:0000313" key="2">
    <source>
        <dbReference type="EMBL" id="RAS33260.1"/>
    </source>
</evidence>
<feature type="region of interest" description="Disordered" evidence="1">
    <location>
        <begin position="42"/>
        <end position="193"/>
    </location>
</feature>
<dbReference type="Proteomes" id="UP000248918">
    <property type="component" value="Unassembled WGS sequence"/>
</dbReference>
<accession>A0A329CG85</accession>
<feature type="region of interest" description="Disordered" evidence="1">
    <location>
        <begin position="340"/>
        <end position="363"/>
    </location>
</feature>
<feature type="compositionally biased region" description="Pro residues" evidence="1">
    <location>
        <begin position="143"/>
        <end position="152"/>
    </location>
</feature>
<feature type="compositionally biased region" description="Low complexity" evidence="1">
    <location>
        <begin position="95"/>
        <end position="142"/>
    </location>
</feature>
<dbReference type="OrthoDB" id="9122636at2"/>
<dbReference type="RefSeq" id="WP_111932117.1">
    <property type="nucleotide sequence ID" value="NZ_CADFFP010000008.1"/>
</dbReference>